<dbReference type="PANTHER" id="PTHR44137">
    <property type="entry name" value="BNAC03G44070D PROTEIN"/>
    <property type="match status" value="1"/>
</dbReference>
<dbReference type="PANTHER" id="PTHR44137:SF32">
    <property type="entry name" value="DNAJ HEAT SHOCK AMINO-TERMINAL DOMAIN PROTEIN"/>
    <property type="match status" value="1"/>
</dbReference>
<evidence type="ECO:0000313" key="2">
    <source>
        <dbReference type="Proteomes" id="UP001497522"/>
    </source>
</evidence>
<gene>
    <name evidence="1" type="ORF">CSSPJE1EN2_LOCUS13522</name>
</gene>
<proteinExistence type="predicted"/>
<dbReference type="EMBL" id="OZ023703">
    <property type="protein sequence ID" value="CAK9870854.1"/>
    <property type="molecule type" value="Genomic_DNA"/>
</dbReference>
<accession>A0ABP1B712</accession>
<organism evidence="1 2">
    <name type="scientific">Sphagnum jensenii</name>
    <dbReference type="NCBI Taxonomy" id="128206"/>
    <lineage>
        <taxon>Eukaryota</taxon>
        <taxon>Viridiplantae</taxon>
        <taxon>Streptophyta</taxon>
        <taxon>Embryophyta</taxon>
        <taxon>Bryophyta</taxon>
        <taxon>Sphagnophytina</taxon>
        <taxon>Sphagnopsida</taxon>
        <taxon>Sphagnales</taxon>
        <taxon>Sphagnaceae</taxon>
        <taxon>Sphagnum</taxon>
    </lineage>
</organism>
<reference evidence="1 2" key="1">
    <citation type="submission" date="2024-03" db="EMBL/GenBank/DDBJ databases">
        <authorList>
            <consortium name="ELIXIR-Norway"/>
            <consortium name="Elixir Norway"/>
        </authorList>
    </citation>
    <scope>NUCLEOTIDE SEQUENCE [LARGE SCALE GENOMIC DNA]</scope>
</reference>
<evidence type="ECO:0000313" key="1">
    <source>
        <dbReference type="EMBL" id="CAK9870854.1"/>
    </source>
</evidence>
<name>A0ABP1B712_9BRYO</name>
<keyword evidence="2" id="KW-1185">Reference proteome</keyword>
<protein>
    <submittedName>
        <fullName evidence="1">Uncharacterized protein</fullName>
    </submittedName>
</protein>
<dbReference type="Proteomes" id="UP001497522">
    <property type="component" value="Chromosome 2"/>
</dbReference>
<sequence length="88" mass="10184">MECNRDEAIRAREIAERKYAVHDFAGAKKFVLKAHQLFPDLDGISQMLAVLDVHHVAQNKLSSNNEMDWYGILQFGWLSSPFFLQLYV</sequence>